<evidence type="ECO:0000313" key="2">
    <source>
        <dbReference type="Proteomes" id="UP000625711"/>
    </source>
</evidence>
<name>A0A834IJ63_RHYFE</name>
<dbReference type="Proteomes" id="UP000625711">
    <property type="component" value="Unassembled WGS sequence"/>
</dbReference>
<gene>
    <name evidence="1" type="ORF">GWI33_006388</name>
</gene>
<keyword evidence="2" id="KW-1185">Reference proteome</keyword>
<accession>A0A834IJ63</accession>
<reference evidence="1" key="1">
    <citation type="submission" date="2020-08" db="EMBL/GenBank/DDBJ databases">
        <title>Genome sequencing and assembly of the red palm weevil Rhynchophorus ferrugineus.</title>
        <authorList>
            <person name="Dias G.B."/>
            <person name="Bergman C.M."/>
            <person name="Manee M."/>
        </authorList>
    </citation>
    <scope>NUCLEOTIDE SEQUENCE</scope>
    <source>
        <strain evidence="1">AA-2017</strain>
        <tissue evidence="1">Whole larva</tissue>
    </source>
</reference>
<organism evidence="1 2">
    <name type="scientific">Rhynchophorus ferrugineus</name>
    <name type="common">Red palm weevil</name>
    <name type="synonym">Curculio ferrugineus</name>
    <dbReference type="NCBI Taxonomy" id="354439"/>
    <lineage>
        <taxon>Eukaryota</taxon>
        <taxon>Metazoa</taxon>
        <taxon>Ecdysozoa</taxon>
        <taxon>Arthropoda</taxon>
        <taxon>Hexapoda</taxon>
        <taxon>Insecta</taxon>
        <taxon>Pterygota</taxon>
        <taxon>Neoptera</taxon>
        <taxon>Endopterygota</taxon>
        <taxon>Coleoptera</taxon>
        <taxon>Polyphaga</taxon>
        <taxon>Cucujiformia</taxon>
        <taxon>Curculionidae</taxon>
        <taxon>Dryophthorinae</taxon>
        <taxon>Rhynchophorus</taxon>
    </lineage>
</organism>
<protein>
    <submittedName>
        <fullName evidence="1">Uncharacterized protein</fullName>
    </submittedName>
</protein>
<evidence type="ECO:0000313" key="1">
    <source>
        <dbReference type="EMBL" id="KAF7280132.1"/>
    </source>
</evidence>
<dbReference type="AlphaFoldDB" id="A0A834IJ63"/>
<comment type="caution">
    <text evidence="1">The sequence shown here is derived from an EMBL/GenBank/DDBJ whole genome shotgun (WGS) entry which is preliminary data.</text>
</comment>
<dbReference type="EMBL" id="JAACXV010000320">
    <property type="protein sequence ID" value="KAF7280132.1"/>
    <property type="molecule type" value="Genomic_DNA"/>
</dbReference>
<sequence length="74" mass="8189">MLTPSQRGSFKQISQLITFFTESFTWTLCVENSDKTSGAIVLFSGHDTEVEFLIVPKWGGAEIKGALYAVFLAK</sequence>
<proteinExistence type="predicted"/>